<dbReference type="SUPFAM" id="SSF55874">
    <property type="entry name" value="ATPase domain of HSP90 chaperone/DNA topoisomerase II/histidine kinase"/>
    <property type="match status" value="1"/>
</dbReference>
<dbReference type="InterPro" id="IPR011712">
    <property type="entry name" value="Sig_transdc_His_kin_sub3_dim/P"/>
</dbReference>
<evidence type="ECO:0000256" key="7">
    <source>
        <dbReference type="ARBA" id="ARBA00022840"/>
    </source>
</evidence>
<dbReference type="InterPro" id="IPR036890">
    <property type="entry name" value="HATPase_C_sf"/>
</dbReference>
<evidence type="ECO:0000256" key="2">
    <source>
        <dbReference type="ARBA" id="ARBA00012438"/>
    </source>
</evidence>
<keyword evidence="10" id="KW-1133">Transmembrane helix</keyword>
<comment type="caution">
    <text evidence="12">The sequence shown here is derived from an EMBL/GenBank/DDBJ whole genome shotgun (WGS) entry which is preliminary data.</text>
</comment>
<evidence type="ECO:0000256" key="3">
    <source>
        <dbReference type="ARBA" id="ARBA00022553"/>
    </source>
</evidence>
<dbReference type="CDD" id="cd16917">
    <property type="entry name" value="HATPase_UhpB-NarQ-NarX-like"/>
    <property type="match status" value="1"/>
</dbReference>
<evidence type="ECO:0000259" key="11">
    <source>
        <dbReference type="PROSITE" id="PS50109"/>
    </source>
</evidence>
<feature type="transmembrane region" description="Helical" evidence="10">
    <location>
        <begin position="105"/>
        <end position="134"/>
    </location>
</feature>
<dbReference type="GO" id="GO:0016301">
    <property type="term" value="F:kinase activity"/>
    <property type="evidence" value="ECO:0007669"/>
    <property type="project" value="UniProtKB-KW"/>
</dbReference>
<organism evidence="12 13">
    <name type="scientific">Actinomadura keratinilytica</name>
    <dbReference type="NCBI Taxonomy" id="547461"/>
    <lineage>
        <taxon>Bacteria</taxon>
        <taxon>Bacillati</taxon>
        <taxon>Actinomycetota</taxon>
        <taxon>Actinomycetes</taxon>
        <taxon>Streptosporangiales</taxon>
        <taxon>Thermomonosporaceae</taxon>
        <taxon>Actinomadura</taxon>
    </lineage>
</organism>
<keyword evidence="3" id="KW-0597">Phosphoprotein</keyword>
<evidence type="ECO:0000256" key="8">
    <source>
        <dbReference type="ARBA" id="ARBA00023012"/>
    </source>
</evidence>
<keyword evidence="4" id="KW-0808">Transferase</keyword>
<dbReference type="Pfam" id="PF23539">
    <property type="entry name" value="DUF7134"/>
    <property type="match status" value="1"/>
</dbReference>
<dbReference type="PANTHER" id="PTHR24421:SF10">
    <property type="entry name" value="NITRATE_NITRITE SENSOR PROTEIN NARQ"/>
    <property type="match status" value="1"/>
</dbReference>
<evidence type="ECO:0000256" key="1">
    <source>
        <dbReference type="ARBA" id="ARBA00000085"/>
    </source>
</evidence>
<keyword evidence="5" id="KW-0547">Nucleotide-binding</keyword>
<dbReference type="InterPro" id="IPR003594">
    <property type="entry name" value="HATPase_dom"/>
</dbReference>
<evidence type="ECO:0000256" key="5">
    <source>
        <dbReference type="ARBA" id="ARBA00022741"/>
    </source>
</evidence>
<dbReference type="EMBL" id="BAABDO010000002">
    <property type="protein sequence ID" value="GAA4127747.1"/>
    <property type="molecule type" value="Genomic_DNA"/>
</dbReference>
<dbReference type="PANTHER" id="PTHR24421">
    <property type="entry name" value="NITRATE/NITRITE SENSOR PROTEIN NARX-RELATED"/>
    <property type="match status" value="1"/>
</dbReference>
<reference evidence="13" key="1">
    <citation type="journal article" date="2019" name="Int. J. Syst. Evol. Microbiol.">
        <title>The Global Catalogue of Microorganisms (GCM) 10K type strain sequencing project: providing services to taxonomists for standard genome sequencing and annotation.</title>
        <authorList>
            <consortium name="The Broad Institute Genomics Platform"/>
            <consortium name="The Broad Institute Genome Sequencing Center for Infectious Disease"/>
            <person name="Wu L."/>
            <person name="Ma J."/>
        </authorList>
    </citation>
    <scope>NUCLEOTIDE SEQUENCE [LARGE SCALE GENOMIC DNA]</scope>
    <source>
        <strain evidence="13">JCM 17316</strain>
    </source>
</reference>
<dbReference type="Pfam" id="PF07730">
    <property type="entry name" value="HisKA_3"/>
    <property type="match status" value="1"/>
</dbReference>
<dbReference type="EC" id="2.7.13.3" evidence="2"/>
<dbReference type="Pfam" id="PF02518">
    <property type="entry name" value="HATPase_c"/>
    <property type="match status" value="1"/>
</dbReference>
<dbReference type="RefSeq" id="WP_345016530.1">
    <property type="nucleotide sequence ID" value="NZ_BAABDO010000002.1"/>
</dbReference>
<keyword evidence="10" id="KW-0472">Membrane</keyword>
<feature type="compositionally biased region" description="Basic and acidic residues" evidence="9">
    <location>
        <begin position="402"/>
        <end position="424"/>
    </location>
</feature>
<dbReference type="Proteomes" id="UP001500266">
    <property type="component" value="Unassembled WGS sequence"/>
</dbReference>
<evidence type="ECO:0000313" key="13">
    <source>
        <dbReference type="Proteomes" id="UP001500266"/>
    </source>
</evidence>
<feature type="region of interest" description="Disordered" evidence="9">
    <location>
        <begin position="378"/>
        <end position="424"/>
    </location>
</feature>
<evidence type="ECO:0000256" key="9">
    <source>
        <dbReference type="SAM" id="MobiDB-lite"/>
    </source>
</evidence>
<dbReference type="InterPro" id="IPR055558">
    <property type="entry name" value="DUF7134"/>
</dbReference>
<evidence type="ECO:0000256" key="10">
    <source>
        <dbReference type="SAM" id="Phobius"/>
    </source>
</evidence>
<keyword evidence="10" id="KW-0812">Transmembrane</keyword>
<dbReference type="PROSITE" id="PS50109">
    <property type="entry name" value="HIS_KIN"/>
    <property type="match status" value="1"/>
</dbReference>
<protein>
    <recommendedName>
        <fullName evidence="2">histidine kinase</fullName>
        <ecNumber evidence="2">2.7.13.3</ecNumber>
    </recommendedName>
</protein>
<dbReference type="Gene3D" id="1.20.5.1930">
    <property type="match status" value="1"/>
</dbReference>
<dbReference type="SMART" id="SM00387">
    <property type="entry name" value="HATPase_c"/>
    <property type="match status" value="1"/>
</dbReference>
<keyword evidence="13" id="KW-1185">Reference proteome</keyword>
<evidence type="ECO:0000256" key="6">
    <source>
        <dbReference type="ARBA" id="ARBA00022777"/>
    </source>
</evidence>
<evidence type="ECO:0000313" key="12">
    <source>
        <dbReference type="EMBL" id="GAA4127747.1"/>
    </source>
</evidence>
<name>A0ABP7XXY1_9ACTN</name>
<keyword evidence="6 12" id="KW-0418">Kinase</keyword>
<feature type="transmembrane region" description="Helical" evidence="10">
    <location>
        <begin position="146"/>
        <end position="165"/>
    </location>
</feature>
<dbReference type="InterPro" id="IPR050482">
    <property type="entry name" value="Sensor_HK_TwoCompSys"/>
</dbReference>
<feature type="transmembrane region" description="Helical" evidence="10">
    <location>
        <begin position="76"/>
        <end position="93"/>
    </location>
</feature>
<keyword evidence="7" id="KW-0067">ATP-binding</keyword>
<dbReference type="Gene3D" id="3.30.565.10">
    <property type="entry name" value="Histidine kinase-like ATPase, C-terminal domain"/>
    <property type="match status" value="1"/>
</dbReference>
<evidence type="ECO:0000256" key="4">
    <source>
        <dbReference type="ARBA" id="ARBA00022679"/>
    </source>
</evidence>
<feature type="domain" description="Histidine kinase" evidence="11">
    <location>
        <begin position="316"/>
        <end position="401"/>
    </location>
</feature>
<keyword evidence="8" id="KW-0902">Two-component regulatory system</keyword>
<accession>A0ABP7XXY1</accession>
<sequence length="424" mass="45184">MRFPEQLQKYAGRWGRRWRGCRADAALAAAVFAVVAAAVLSASARDAGADSSRVPWLGWPLMTVACAALYWRRTRPVTVCAVTLIACAVYYPYTEPDGPLLITFVVALYTVAAEGSVAVAALLGAAAMGFVAYGEVASTVNHLQDATLWLLAGWFVAVIAVGGVVRNRRAYLREAERRALAAERGREEEARRRATEERLRIARELHDALGHNISLINVQANAALHGLARDPDGAEAALGAIRQASKDALRELRATLGVLRQVDEAGREAPPGPAAPGLARLDELTGRAGTAGLAVHTSVEGEPRPLPPETDLAAYRIVQEALTNVTRHSDAASARVRIRYGGDALHVEIEDDGPAAAKPAPGGGTGVDGMRERARALGGELTARSRPGGGFRVRARLPLRAARPEERPEERPGRRPAEERSAAS</sequence>
<dbReference type="InterPro" id="IPR005467">
    <property type="entry name" value="His_kinase_dom"/>
</dbReference>
<gene>
    <name evidence="12" type="ORF">GCM10022416_02750</name>
</gene>
<comment type="catalytic activity">
    <reaction evidence="1">
        <text>ATP + protein L-histidine = ADP + protein N-phospho-L-histidine.</text>
        <dbReference type="EC" id="2.7.13.3"/>
    </reaction>
</comment>
<feature type="transmembrane region" description="Helical" evidence="10">
    <location>
        <begin position="54"/>
        <end position="71"/>
    </location>
</feature>
<proteinExistence type="predicted"/>
<feature type="region of interest" description="Disordered" evidence="9">
    <location>
        <begin position="351"/>
        <end position="370"/>
    </location>
</feature>